<protein>
    <submittedName>
        <fullName evidence="4">Uncharacterized protein</fullName>
    </submittedName>
</protein>
<name>S9UL56_9TRYP</name>
<dbReference type="Proteomes" id="UP000015354">
    <property type="component" value="Unassembled WGS sequence"/>
</dbReference>
<feature type="region of interest" description="Disordered" evidence="2">
    <location>
        <begin position="208"/>
        <end position="244"/>
    </location>
</feature>
<keyword evidence="3" id="KW-0812">Transmembrane</keyword>
<dbReference type="EMBL" id="ATMH01004522">
    <property type="protein sequence ID" value="EPY29499.1"/>
    <property type="molecule type" value="Genomic_DNA"/>
</dbReference>
<comment type="caution">
    <text evidence="4">The sequence shown here is derived from an EMBL/GenBank/DDBJ whole genome shotgun (WGS) entry which is preliminary data.</text>
</comment>
<evidence type="ECO:0000313" key="4">
    <source>
        <dbReference type="EMBL" id="EPY29499.1"/>
    </source>
</evidence>
<feature type="transmembrane region" description="Helical" evidence="3">
    <location>
        <begin position="92"/>
        <end position="109"/>
    </location>
</feature>
<dbReference type="AlphaFoldDB" id="S9UL56"/>
<feature type="compositionally biased region" description="Acidic residues" evidence="2">
    <location>
        <begin position="233"/>
        <end position="244"/>
    </location>
</feature>
<accession>S9UL56</accession>
<proteinExistence type="predicted"/>
<feature type="coiled-coil region" evidence="1">
    <location>
        <begin position="135"/>
        <end position="169"/>
    </location>
</feature>
<keyword evidence="5" id="KW-1185">Reference proteome</keyword>
<evidence type="ECO:0000256" key="1">
    <source>
        <dbReference type="SAM" id="Coils"/>
    </source>
</evidence>
<organism evidence="4 5">
    <name type="scientific">Strigomonas culicis</name>
    <dbReference type="NCBI Taxonomy" id="28005"/>
    <lineage>
        <taxon>Eukaryota</taxon>
        <taxon>Discoba</taxon>
        <taxon>Euglenozoa</taxon>
        <taxon>Kinetoplastea</taxon>
        <taxon>Metakinetoplastina</taxon>
        <taxon>Trypanosomatida</taxon>
        <taxon>Trypanosomatidae</taxon>
        <taxon>Strigomonadinae</taxon>
        <taxon>Strigomonas</taxon>
    </lineage>
</organism>
<keyword evidence="3" id="KW-0472">Membrane</keyword>
<keyword evidence="1" id="KW-0175">Coiled coil</keyword>
<gene>
    <name evidence="4" type="ORF">STCU_04522</name>
</gene>
<dbReference type="OrthoDB" id="265173at2759"/>
<evidence type="ECO:0000313" key="5">
    <source>
        <dbReference type="Proteomes" id="UP000015354"/>
    </source>
</evidence>
<keyword evidence="3" id="KW-1133">Transmembrane helix</keyword>
<sequence>MKRISFLVNAGATSRWSSYATFARLCSSKPLDGAKTEKESAEVAVQKQSSTEKKADYHFPTEDLLRAVKSGDFGKVQSHATELVQNKWRDEYSVPTACVVIFLVFWYWWAWTRRSIRRKCDAMRATIQEEADQTVERVGNLVKEWKKNMSKANEQMKKIIDKNSELTKDIDRMTTALRSCSIRPTPNNVIVAPAVEIPKTIVEPQRRIIATETSRPAPPAPVSAFTTAPAADDAQEESNEADEE</sequence>
<reference evidence="4 5" key="1">
    <citation type="journal article" date="2013" name="PLoS ONE">
        <title>Predicting the Proteins of Angomonas deanei, Strigomonas culicis and Their Respective Endosymbionts Reveals New Aspects of the Trypanosomatidae Family.</title>
        <authorList>
            <person name="Motta M.C."/>
            <person name="Martins A.C."/>
            <person name="de Souza S.S."/>
            <person name="Catta-Preta C.M."/>
            <person name="Silva R."/>
            <person name="Klein C.C."/>
            <person name="de Almeida L.G."/>
            <person name="de Lima Cunha O."/>
            <person name="Ciapina L.P."/>
            <person name="Brocchi M."/>
            <person name="Colabardini A.C."/>
            <person name="de Araujo Lima B."/>
            <person name="Machado C.R."/>
            <person name="de Almeida Soares C.M."/>
            <person name="Probst C.M."/>
            <person name="de Menezes C.B."/>
            <person name="Thompson C.E."/>
            <person name="Bartholomeu D.C."/>
            <person name="Gradia D.F."/>
            <person name="Pavoni D.P."/>
            <person name="Grisard E.C."/>
            <person name="Fantinatti-Garboggini F."/>
            <person name="Marchini F.K."/>
            <person name="Rodrigues-Luiz G.F."/>
            <person name="Wagner G."/>
            <person name="Goldman G.H."/>
            <person name="Fietto J.L."/>
            <person name="Elias M.C."/>
            <person name="Goldman M.H."/>
            <person name="Sagot M.F."/>
            <person name="Pereira M."/>
            <person name="Stoco P.H."/>
            <person name="de Mendonca-Neto R.P."/>
            <person name="Teixeira S.M."/>
            <person name="Maciel T.E."/>
            <person name="de Oliveira Mendes T.A."/>
            <person name="Urmenyi T.P."/>
            <person name="de Souza W."/>
            <person name="Schenkman S."/>
            <person name="de Vasconcelos A.T."/>
        </authorList>
    </citation>
    <scope>NUCLEOTIDE SEQUENCE [LARGE SCALE GENOMIC DNA]</scope>
</reference>
<evidence type="ECO:0000256" key="3">
    <source>
        <dbReference type="SAM" id="Phobius"/>
    </source>
</evidence>
<evidence type="ECO:0000256" key="2">
    <source>
        <dbReference type="SAM" id="MobiDB-lite"/>
    </source>
</evidence>